<keyword evidence="1" id="KW-0489">Methyltransferase</keyword>
<comment type="caution">
    <text evidence="5">The sequence shown here is derived from an EMBL/GenBank/DDBJ whole genome shotgun (WGS) entry which is preliminary data.</text>
</comment>
<dbReference type="Gene3D" id="3.30.2130.30">
    <property type="match status" value="1"/>
</dbReference>
<evidence type="ECO:0000313" key="5">
    <source>
        <dbReference type="EMBL" id="EEW93599.2"/>
    </source>
</evidence>
<dbReference type="Gene3D" id="3.40.50.150">
    <property type="entry name" value="Vaccinia Virus protein VP39"/>
    <property type="match status" value="1"/>
</dbReference>
<dbReference type="InterPro" id="IPR004114">
    <property type="entry name" value="THUMP_dom"/>
</dbReference>
<dbReference type="GO" id="GO:0003723">
    <property type="term" value="F:RNA binding"/>
    <property type="evidence" value="ECO:0007669"/>
    <property type="project" value="UniProtKB-UniRule"/>
</dbReference>
<dbReference type="GO" id="GO:0008990">
    <property type="term" value="F:rRNA (guanine-N2-)-methyltransferase activity"/>
    <property type="evidence" value="ECO:0007669"/>
    <property type="project" value="TreeGrafter"/>
</dbReference>
<proteinExistence type="predicted"/>
<dbReference type="GO" id="GO:0070043">
    <property type="term" value="F:rRNA (guanine-N7-)-methyltransferase activity"/>
    <property type="evidence" value="ECO:0007669"/>
    <property type="project" value="TreeGrafter"/>
</dbReference>
<protein>
    <recommendedName>
        <fullName evidence="4">THUMP domain-containing protein</fullName>
    </recommendedName>
</protein>
<dbReference type="InterPro" id="IPR000241">
    <property type="entry name" value="RlmKL-like_Mtase"/>
</dbReference>
<dbReference type="InterPro" id="IPR002052">
    <property type="entry name" value="DNA_methylase_N6_adenine_CS"/>
</dbReference>
<dbReference type="PROSITE" id="PS00092">
    <property type="entry name" value="N6_MTASE"/>
    <property type="match status" value="1"/>
</dbReference>
<dbReference type="eggNOG" id="COG0116">
    <property type="taxonomic scope" value="Bacteria"/>
</dbReference>
<dbReference type="Pfam" id="PF01170">
    <property type="entry name" value="UPF0020"/>
    <property type="match status" value="1"/>
</dbReference>
<dbReference type="HOGENOM" id="CLU_032119_3_1_9"/>
<dbReference type="AlphaFoldDB" id="D0BKJ6"/>
<keyword evidence="2" id="KW-0808">Transferase</keyword>
<dbReference type="PANTHER" id="PTHR47313:SF1">
    <property type="entry name" value="RIBOSOMAL RNA LARGE SUBUNIT METHYLTRANSFERASE K_L"/>
    <property type="match status" value="1"/>
</dbReference>
<dbReference type="CDD" id="cd11715">
    <property type="entry name" value="THUMP_AdoMetMT"/>
    <property type="match status" value="1"/>
</dbReference>
<dbReference type="Proteomes" id="UP000002939">
    <property type="component" value="Unassembled WGS sequence"/>
</dbReference>
<organism evidence="5 6">
    <name type="scientific">Granulicatella elegans ATCC 700633</name>
    <dbReference type="NCBI Taxonomy" id="626369"/>
    <lineage>
        <taxon>Bacteria</taxon>
        <taxon>Bacillati</taxon>
        <taxon>Bacillota</taxon>
        <taxon>Bacilli</taxon>
        <taxon>Lactobacillales</taxon>
        <taxon>Carnobacteriaceae</taxon>
        <taxon>Granulicatella</taxon>
    </lineage>
</organism>
<keyword evidence="6" id="KW-1185">Reference proteome</keyword>
<evidence type="ECO:0000313" key="6">
    <source>
        <dbReference type="Proteomes" id="UP000002939"/>
    </source>
</evidence>
<gene>
    <name evidence="5" type="ORF">HMPREF0446_00481</name>
</gene>
<evidence type="ECO:0000256" key="3">
    <source>
        <dbReference type="PROSITE-ProRule" id="PRU00529"/>
    </source>
</evidence>
<evidence type="ECO:0000256" key="2">
    <source>
        <dbReference type="ARBA" id="ARBA00022679"/>
    </source>
</evidence>
<feature type="domain" description="THUMP" evidence="4">
    <location>
        <begin position="74"/>
        <end position="185"/>
    </location>
</feature>
<sequence length="411" mass="46237">MAYRSLHSGYLPGSPGIFFEKQNFHRKEIIMTTYKLVATAAAGIEALVGKELRTLGYDCQVENGKAYFTGNDYDIAKTNIYLRTADRIKIVFGQFTAKTFDALFEQTKALPWEQILPVDAEFPVSGKSVKSTLHSVPNCQSIVKKAIVNRLSAAYARRTHLPETGALYPIEVSILKDVVTLTIDTSGTSLFKRGYRTEKGGAPLKENMAAALVMLTNWFPDKPFYDPCCGSGTIPIEAALIGLNIAPGLNRSFAAEKWTFFDPKAFDTVRQEARKEIRTDVTLDILGADIDGSMIEIAKQNAIKAGVSEHIEFKQMQLKDFRTKKENGVLVANPPYGDRLLSEEQAQNIYRQMGQTYEPLETWSKYILTSDLSFEEHYGKQATKKRKLYNGAIRTDYFQFWGVRKRKPVSE</sequence>
<dbReference type="InterPro" id="IPR054170">
    <property type="entry name" value="RlmL_1st"/>
</dbReference>
<evidence type="ECO:0000259" key="4">
    <source>
        <dbReference type="PROSITE" id="PS51165"/>
    </source>
</evidence>
<dbReference type="PANTHER" id="PTHR47313">
    <property type="entry name" value="RIBOSOMAL RNA LARGE SUBUNIT METHYLTRANSFERASE K/L"/>
    <property type="match status" value="1"/>
</dbReference>
<accession>D0BKJ6</accession>
<dbReference type="PROSITE" id="PS51165">
    <property type="entry name" value="THUMP"/>
    <property type="match status" value="1"/>
</dbReference>
<keyword evidence="3" id="KW-0694">RNA-binding</keyword>
<reference evidence="5" key="2">
    <citation type="submission" date="2011-10" db="EMBL/GenBank/DDBJ databases">
        <title>The Genome Sequence of Granulicatella elegans ATCC 700633.</title>
        <authorList>
            <consortium name="The Broad Institute Genome Sequencing Platform"/>
            <consortium name="The Broad Institute Genome Sequencing Center for Infectious Disease"/>
            <person name="Earl A."/>
            <person name="Ward D."/>
            <person name="Feldgarden M."/>
            <person name="Gevers D."/>
            <person name="Sibley C.D."/>
            <person name="Field T.R."/>
            <person name="Grinwis M."/>
            <person name="Eshaghurshan C.S."/>
            <person name="Surette M.G."/>
            <person name="Young S.K."/>
            <person name="Zeng Q."/>
            <person name="Gargeya S."/>
            <person name="Fitzgerald M."/>
            <person name="Haas B."/>
            <person name="Abouelleil A."/>
            <person name="Alvarado L."/>
            <person name="Arachchi H.M."/>
            <person name="Berlin A."/>
            <person name="Brown A."/>
            <person name="Chapman S.B."/>
            <person name="Chen Z."/>
            <person name="Dunbar C."/>
            <person name="Freedman E."/>
            <person name="Gearin G."/>
            <person name="Goldberg J."/>
            <person name="Griggs A."/>
            <person name="Gujja S."/>
            <person name="Heiman D."/>
            <person name="Howarth C."/>
            <person name="Larson L."/>
            <person name="Lui A."/>
            <person name="MacDonald P.J.P."/>
            <person name="Montmayeur A."/>
            <person name="Murphy C."/>
            <person name="Neiman D."/>
            <person name="Pearson M."/>
            <person name="Priest M."/>
            <person name="Roberts A."/>
            <person name="Saif S."/>
            <person name="Shea T."/>
            <person name="Shenoy N."/>
            <person name="Sisk P."/>
            <person name="Stolte C."/>
            <person name="Sykes S."/>
            <person name="Wortman J."/>
            <person name="Nusbaum C."/>
            <person name="Birren B."/>
        </authorList>
    </citation>
    <scope>NUCLEOTIDE SEQUENCE [LARGE SCALE GENOMIC DNA]</scope>
    <source>
        <strain evidence="5">ATCC 700633</strain>
    </source>
</reference>
<dbReference type="SMART" id="SM00981">
    <property type="entry name" value="THUMP"/>
    <property type="match status" value="1"/>
</dbReference>
<dbReference type="Pfam" id="PF22020">
    <property type="entry name" value="RlmL_1st"/>
    <property type="match status" value="1"/>
</dbReference>
<dbReference type="Pfam" id="PF02926">
    <property type="entry name" value="THUMP"/>
    <property type="match status" value="1"/>
</dbReference>
<dbReference type="EMBL" id="ACRF02000013">
    <property type="protein sequence ID" value="EEW93599.2"/>
    <property type="molecule type" value="Genomic_DNA"/>
</dbReference>
<name>D0BKJ6_9LACT</name>
<evidence type="ECO:0000256" key="1">
    <source>
        <dbReference type="ARBA" id="ARBA00022603"/>
    </source>
</evidence>
<dbReference type="InterPro" id="IPR029063">
    <property type="entry name" value="SAM-dependent_MTases_sf"/>
</dbReference>
<dbReference type="STRING" id="626369.HMPREF0446_00481"/>
<dbReference type="SUPFAM" id="SSF53335">
    <property type="entry name" value="S-adenosyl-L-methionine-dependent methyltransferases"/>
    <property type="match status" value="1"/>
</dbReference>
<reference evidence="5" key="1">
    <citation type="submission" date="2009-09" db="EMBL/GenBank/DDBJ databases">
        <authorList>
            <consortium name="The Broad Institute Genome Sequencing Platform"/>
            <person name="Ward D."/>
            <person name="Feldgarden M."/>
            <person name="Earl A."/>
            <person name="Young S.K."/>
            <person name="Zeng Q."/>
            <person name="Koehrsen M."/>
            <person name="Alvarado L."/>
            <person name="Berlin A."/>
            <person name="Bochicchio J."/>
            <person name="Borenstein D."/>
            <person name="Chapman S.B."/>
            <person name="Chen Z."/>
            <person name="Engels R."/>
            <person name="Freedman E."/>
            <person name="Gellesch M."/>
            <person name="Goldberg J."/>
            <person name="Griggs A."/>
            <person name="Gujja S."/>
            <person name="Heilman E."/>
            <person name="Heiman D."/>
            <person name="Hepburn T."/>
            <person name="Howarth C."/>
            <person name="Jen D."/>
            <person name="Larson L."/>
            <person name="Lewis B."/>
            <person name="Mehta T."/>
            <person name="Park D."/>
            <person name="Pearson M."/>
            <person name="Roberts A."/>
            <person name="Saif S."/>
            <person name="Shea T."/>
            <person name="Shenoy N."/>
            <person name="Sisk P."/>
            <person name="Stolte C."/>
            <person name="Sykes S."/>
            <person name="Thomson T."/>
            <person name="Walk T."/>
            <person name="White J."/>
            <person name="Yandava C."/>
            <person name="Sibley C.D."/>
            <person name="Field T.R."/>
            <person name="Grinwis M."/>
            <person name="Eshaghurshan C.S."/>
            <person name="Surette M.G."/>
            <person name="Haas B."/>
            <person name="Nusbaum C."/>
            <person name="Birren B."/>
        </authorList>
    </citation>
    <scope>NUCLEOTIDE SEQUENCE [LARGE SCALE GENOMIC DNA]</scope>
    <source>
        <strain evidence="5">ATCC 700633</strain>
    </source>
</reference>